<feature type="active site" description="Proton donor/acceptor" evidence="6">
    <location>
        <position position="103"/>
    </location>
</feature>
<dbReference type="PROSITE" id="PS52029">
    <property type="entry name" value="LD_TPASE"/>
    <property type="match status" value="1"/>
</dbReference>
<keyword evidence="3 6" id="KW-0133">Cell shape</keyword>
<evidence type="ECO:0000256" key="6">
    <source>
        <dbReference type="PROSITE-ProRule" id="PRU01373"/>
    </source>
</evidence>
<dbReference type="GO" id="GO:0071555">
    <property type="term" value="P:cell wall organization"/>
    <property type="evidence" value="ECO:0007669"/>
    <property type="project" value="UniProtKB-UniRule"/>
</dbReference>
<evidence type="ECO:0000256" key="4">
    <source>
        <dbReference type="ARBA" id="ARBA00022984"/>
    </source>
</evidence>
<name>A0A9D1WWL4_9FIRM</name>
<keyword evidence="4 6" id="KW-0573">Peptidoglycan synthesis</keyword>
<dbReference type="GO" id="GO:0071972">
    <property type="term" value="F:peptidoglycan L,D-transpeptidase activity"/>
    <property type="evidence" value="ECO:0007669"/>
    <property type="project" value="TreeGrafter"/>
</dbReference>
<dbReference type="SUPFAM" id="SSF141523">
    <property type="entry name" value="L,D-transpeptidase catalytic domain-like"/>
    <property type="match status" value="1"/>
</dbReference>
<evidence type="ECO:0000313" key="9">
    <source>
        <dbReference type="Proteomes" id="UP000886721"/>
    </source>
</evidence>
<keyword evidence="5 6" id="KW-0961">Cell wall biogenesis/degradation</keyword>
<evidence type="ECO:0000256" key="5">
    <source>
        <dbReference type="ARBA" id="ARBA00023316"/>
    </source>
</evidence>
<dbReference type="InterPro" id="IPR038063">
    <property type="entry name" value="Transpep_catalytic_dom"/>
</dbReference>
<sequence length="195" mass="22492">MYGKTLKLYYDSKGKQIQNLEGIVGKKSRYYLYVNKAKSMVTVYYKDGKYYVPYKAMICSAGVVSSYTPTGTFYTPAKYRWHELMGPSWGQWCTRIHGGVLFHSVFYNSKNNNNRLSVSAYNKLGSPASHGCIRLTAGDAKWIYDNCKLKTKVVIYSKTGYEPLKKPTAHKLPFWHTWDPTDPNMKYKCKQRGCH</sequence>
<dbReference type="PANTHER" id="PTHR30582:SF2">
    <property type="entry name" value="L,D-TRANSPEPTIDASE YCIB-RELATED"/>
    <property type="match status" value="1"/>
</dbReference>
<protein>
    <submittedName>
        <fullName evidence="8">L,D-transpeptidase</fullName>
    </submittedName>
</protein>
<dbReference type="InterPro" id="IPR005490">
    <property type="entry name" value="LD_TPept_cat_dom"/>
</dbReference>
<dbReference type="PANTHER" id="PTHR30582">
    <property type="entry name" value="L,D-TRANSPEPTIDASE"/>
    <property type="match status" value="1"/>
</dbReference>
<dbReference type="GO" id="GO:0005576">
    <property type="term" value="C:extracellular region"/>
    <property type="evidence" value="ECO:0007669"/>
    <property type="project" value="TreeGrafter"/>
</dbReference>
<evidence type="ECO:0000256" key="3">
    <source>
        <dbReference type="ARBA" id="ARBA00022960"/>
    </source>
</evidence>
<dbReference type="Pfam" id="PF03734">
    <property type="entry name" value="YkuD"/>
    <property type="match status" value="1"/>
</dbReference>
<reference evidence="8" key="2">
    <citation type="submission" date="2021-04" db="EMBL/GenBank/DDBJ databases">
        <authorList>
            <person name="Gilroy R."/>
        </authorList>
    </citation>
    <scope>NUCLEOTIDE SEQUENCE</scope>
    <source>
        <strain evidence="8">CHK191-13928</strain>
    </source>
</reference>
<dbReference type="Gene3D" id="2.40.440.10">
    <property type="entry name" value="L,D-transpeptidase catalytic domain-like"/>
    <property type="match status" value="1"/>
</dbReference>
<feature type="domain" description="L,D-TPase catalytic" evidence="7">
    <location>
        <begin position="30"/>
        <end position="156"/>
    </location>
</feature>
<comment type="pathway">
    <text evidence="1 6">Cell wall biogenesis; peptidoglycan biosynthesis.</text>
</comment>
<evidence type="ECO:0000256" key="2">
    <source>
        <dbReference type="ARBA" id="ARBA00022679"/>
    </source>
</evidence>
<keyword evidence="2" id="KW-0808">Transferase</keyword>
<evidence type="ECO:0000256" key="1">
    <source>
        <dbReference type="ARBA" id="ARBA00004752"/>
    </source>
</evidence>
<comment type="caution">
    <text evidence="8">The sequence shown here is derived from an EMBL/GenBank/DDBJ whole genome shotgun (WGS) entry which is preliminary data.</text>
</comment>
<dbReference type="CDD" id="cd16913">
    <property type="entry name" value="YkuD_like"/>
    <property type="match status" value="1"/>
</dbReference>
<dbReference type="GO" id="GO:0016740">
    <property type="term" value="F:transferase activity"/>
    <property type="evidence" value="ECO:0007669"/>
    <property type="project" value="UniProtKB-KW"/>
</dbReference>
<dbReference type="AlphaFoldDB" id="A0A9D1WWL4"/>
<reference evidence="8" key="1">
    <citation type="journal article" date="2021" name="PeerJ">
        <title>Extensive microbial diversity within the chicken gut microbiome revealed by metagenomics and culture.</title>
        <authorList>
            <person name="Gilroy R."/>
            <person name="Ravi A."/>
            <person name="Getino M."/>
            <person name="Pursley I."/>
            <person name="Horton D.L."/>
            <person name="Alikhan N.F."/>
            <person name="Baker D."/>
            <person name="Gharbi K."/>
            <person name="Hall N."/>
            <person name="Watson M."/>
            <person name="Adriaenssens E.M."/>
            <person name="Foster-Nyarko E."/>
            <person name="Jarju S."/>
            <person name="Secka A."/>
            <person name="Antonio M."/>
            <person name="Oren A."/>
            <person name="Chaudhuri R.R."/>
            <person name="La Ragione R."/>
            <person name="Hildebrand F."/>
            <person name="Pallen M.J."/>
        </authorList>
    </citation>
    <scope>NUCLEOTIDE SEQUENCE</scope>
    <source>
        <strain evidence="8">CHK191-13928</strain>
    </source>
</reference>
<evidence type="ECO:0000313" key="8">
    <source>
        <dbReference type="EMBL" id="HIX68257.1"/>
    </source>
</evidence>
<accession>A0A9D1WWL4</accession>
<dbReference type="GO" id="GO:0018104">
    <property type="term" value="P:peptidoglycan-protein cross-linking"/>
    <property type="evidence" value="ECO:0007669"/>
    <property type="project" value="TreeGrafter"/>
</dbReference>
<dbReference type="InterPro" id="IPR050979">
    <property type="entry name" value="LD-transpeptidase"/>
</dbReference>
<evidence type="ECO:0000259" key="7">
    <source>
        <dbReference type="PROSITE" id="PS52029"/>
    </source>
</evidence>
<proteinExistence type="predicted"/>
<dbReference type="GO" id="GO:0008360">
    <property type="term" value="P:regulation of cell shape"/>
    <property type="evidence" value="ECO:0007669"/>
    <property type="project" value="UniProtKB-UniRule"/>
</dbReference>
<organism evidence="8 9">
    <name type="scientific">Candidatus Anaerostipes excrementavium</name>
    <dbReference type="NCBI Taxonomy" id="2838463"/>
    <lineage>
        <taxon>Bacteria</taxon>
        <taxon>Bacillati</taxon>
        <taxon>Bacillota</taxon>
        <taxon>Clostridia</taxon>
        <taxon>Lachnospirales</taxon>
        <taxon>Lachnospiraceae</taxon>
        <taxon>Anaerostipes</taxon>
    </lineage>
</organism>
<dbReference type="EMBL" id="DXEM01000031">
    <property type="protein sequence ID" value="HIX68257.1"/>
    <property type="molecule type" value="Genomic_DNA"/>
</dbReference>
<gene>
    <name evidence="8" type="ORF">H9735_09115</name>
</gene>
<feature type="active site" description="Nucleophile" evidence="6">
    <location>
        <position position="132"/>
    </location>
</feature>
<dbReference type="Proteomes" id="UP000886721">
    <property type="component" value="Unassembled WGS sequence"/>
</dbReference>